<gene>
    <name evidence="2" type="ORF">ACFFH7_40735</name>
</gene>
<name>A0ABV6N628_9PSEU</name>
<evidence type="ECO:0000259" key="1">
    <source>
        <dbReference type="SMART" id="SM00421"/>
    </source>
</evidence>
<dbReference type="Proteomes" id="UP001589810">
    <property type="component" value="Unassembled WGS sequence"/>
</dbReference>
<proteinExistence type="predicted"/>
<dbReference type="SMART" id="SM00421">
    <property type="entry name" value="HTH_LUXR"/>
    <property type="match status" value="1"/>
</dbReference>
<protein>
    <recommendedName>
        <fullName evidence="1">HTH luxR-type domain-containing protein</fullName>
    </recommendedName>
</protein>
<accession>A0ABV6N628</accession>
<keyword evidence="3" id="KW-1185">Reference proteome</keyword>
<dbReference type="EMBL" id="JBHLUD010000015">
    <property type="protein sequence ID" value="MFC0547889.1"/>
    <property type="molecule type" value="Genomic_DNA"/>
</dbReference>
<evidence type="ECO:0000313" key="2">
    <source>
        <dbReference type="EMBL" id="MFC0547889.1"/>
    </source>
</evidence>
<evidence type="ECO:0000313" key="3">
    <source>
        <dbReference type="Proteomes" id="UP001589810"/>
    </source>
</evidence>
<dbReference type="SUPFAM" id="SSF46894">
    <property type="entry name" value="C-terminal effector domain of the bipartite response regulators"/>
    <property type="match status" value="1"/>
</dbReference>
<organism evidence="2 3">
    <name type="scientific">Kutzneria chonburiensis</name>
    <dbReference type="NCBI Taxonomy" id="1483604"/>
    <lineage>
        <taxon>Bacteria</taxon>
        <taxon>Bacillati</taxon>
        <taxon>Actinomycetota</taxon>
        <taxon>Actinomycetes</taxon>
        <taxon>Pseudonocardiales</taxon>
        <taxon>Pseudonocardiaceae</taxon>
        <taxon>Kutzneria</taxon>
    </lineage>
</organism>
<reference evidence="2 3" key="1">
    <citation type="submission" date="2024-09" db="EMBL/GenBank/DDBJ databases">
        <authorList>
            <person name="Sun Q."/>
            <person name="Mori K."/>
        </authorList>
    </citation>
    <scope>NUCLEOTIDE SEQUENCE [LARGE SCALE GENOMIC DNA]</scope>
    <source>
        <strain evidence="2 3">TBRC 1432</strain>
    </source>
</reference>
<dbReference type="InterPro" id="IPR036388">
    <property type="entry name" value="WH-like_DNA-bd_sf"/>
</dbReference>
<dbReference type="InterPro" id="IPR016032">
    <property type="entry name" value="Sig_transdc_resp-reg_C-effctor"/>
</dbReference>
<dbReference type="RefSeq" id="WP_273938266.1">
    <property type="nucleotide sequence ID" value="NZ_CP097263.1"/>
</dbReference>
<sequence length="800" mass="85805">MSAKEIARLVASGAPLVAVVGAAGAGHEVLLEQLRPALDRTLTVQCSPHPLGASLRALLSPLTQRGATPADPLRWTNAGLLAAASPIAAEHAAAAIVAALRRVDVHTLLIEDAHLLDDDSVAVLAAMAQLPDSGVTCVCVAELPATAARSTVQRLWRDGLARVLVLRPLGAADTVTAARVALQARPSAELVARLRQLSGGLAALLLEALNAVARGDAVSFAAGRAHLAGPVSATLPADHPLLATLRRDDWPVVKAIAVLHPLGDTLPATVAGALGTSQDAVLAVLDRLRSTGVLRRDGRFRAEMVAATITAQLGPFERRQLARAAVLAVWDGAVVDTAYYADRLAEAGRLVDRERACTELLKCAEAVGTERWLLAAADITADDRRRQRILVQYARECYQQRKYEESLRTAERVVRDGLPTEDLDTLTHITVLAGHARPAAGYLSRLLQAREHLMQGRRNRFEDDLDVVPESALGQWDRLHLRLLPALLGGDADVVDKVLADARGERLAPAHRAAVALVRGDVSTGEDLARRLGDASTDIAHTLVRHQTAVLALARGRLTLSRDLLRAPDTALPHLLDSAEARIDLAFGDHEQARARLREGLKRASDAVLETDRLWAQLAELAYRRGDIDGAMRCCREAERIARAADSPGALLRSLVARAIVERDLEIAAAAAGLATDRGQPLELADVVGRLAARGLVDPRALLHAYEALEELDALLSRARLRHLMREHGVAVPGRQQTLAENERLLAVLAADGLTNRQLATVLQATEKSVESRLSRLFTRSGYKSRVELAAAVHAGEYPR</sequence>
<feature type="domain" description="HTH luxR-type" evidence="1">
    <location>
        <begin position="736"/>
        <end position="793"/>
    </location>
</feature>
<dbReference type="Gene3D" id="1.10.10.10">
    <property type="entry name" value="Winged helix-like DNA-binding domain superfamily/Winged helix DNA-binding domain"/>
    <property type="match status" value="1"/>
</dbReference>
<comment type="caution">
    <text evidence="2">The sequence shown here is derived from an EMBL/GenBank/DDBJ whole genome shotgun (WGS) entry which is preliminary data.</text>
</comment>
<dbReference type="InterPro" id="IPR000792">
    <property type="entry name" value="Tscrpt_reg_LuxR_C"/>
</dbReference>